<keyword evidence="2" id="KW-1185">Reference proteome</keyword>
<gene>
    <name evidence="1" type="ORF">HPB49_003593</name>
</gene>
<evidence type="ECO:0000313" key="2">
    <source>
        <dbReference type="Proteomes" id="UP000821865"/>
    </source>
</evidence>
<protein>
    <submittedName>
        <fullName evidence="1">Uncharacterized protein</fullName>
    </submittedName>
</protein>
<accession>A0ACB8D274</accession>
<dbReference type="EMBL" id="CM023472">
    <property type="protein sequence ID" value="KAH7958632.1"/>
    <property type="molecule type" value="Genomic_DNA"/>
</dbReference>
<comment type="caution">
    <text evidence="1">The sequence shown here is derived from an EMBL/GenBank/DDBJ whole genome shotgun (WGS) entry which is preliminary data.</text>
</comment>
<name>A0ACB8D274_DERSI</name>
<organism evidence="1 2">
    <name type="scientific">Dermacentor silvarum</name>
    <name type="common">Tick</name>
    <dbReference type="NCBI Taxonomy" id="543639"/>
    <lineage>
        <taxon>Eukaryota</taxon>
        <taxon>Metazoa</taxon>
        <taxon>Ecdysozoa</taxon>
        <taxon>Arthropoda</taxon>
        <taxon>Chelicerata</taxon>
        <taxon>Arachnida</taxon>
        <taxon>Acari</taxon>
        <taxon>Parasitiformes</taxon>
        <taxon>Ixodida</taxon>
        <taxon>Ixodoidea</taxon>
        <taxon>Ixodidae</taxon>
        <taxon>Rhipicephalinae</taxon>
        <taxon>Dermacentor</taxon>
    </lineage>
</organism>
<dbReference type="Proteomes" id="UP000821865">
    <property type="component" value="Chromosome 3"/>
</dbReference>
<proteinExistence type="predicted"/>
<evidence type="ECO:0000313" key="1">
    <source>
        <dbReference type="EMBL" id="KAH7958632.1"/>
    </source>
</evidence>
<sequence>MAYQMSGMDLPAAEFNPEEWSEVLYARTRSPRQQSKETERMQSSKAVSADGTQARKTASAPSVPSETDGTAAARLRIRPLPWLPVDDFKIVFRPTAGINLAQYNDGELRAAALANSGLHSAVAEEDLMCTNLPKNIFTVSTSCADRVANYAKIRDLTLRGNKLAFHAYVAPPDGARPGIIYRVWSGESPQDLLRELPLAARGPSAATLADMANSFKHFLTMLGYKVNHKSGNFKKIAKPYTSTRPPKAASWPGSLTLCIYWFWGHGFEHCFAGDGQSPRCGGGRARRKRDGDSVRCFVFDLLHRG</sequence>
<reference evidence="1" key="1">
    <citation type="submission" date="2020-05" db="EMBL/GenBank/DDBJ databases">
        <title>Large-scale comparative analyses of tick genomes elucidate their genetic diversity and vector capacities.</title>
        <authorList>
            <person name="Jia N."/>
            <person name="Wang J."/>
            <person name="Shi W."/>
            <person name="Du L."/>
            <person name="Sun Y."/>
            <person name="Zhan W."/>
            <person name="Jiang J."/>
            <person name="Wang Q."/>
            <person name="Zhang B."/>
            <person name="Ji P."/>
            <person name="Sakyi L.B."/>
            <person name="Cui X."/>
            <person name="Yuan T."/>
            <person name="Jiang B."/>
            <person name="Yang W."/>
            <person name="Lam T.T.-Y."/>
            <person name="Chang Q."/>
            <person name="Ding S."/>
            <person name="Wang X."/>
            <person name="Zhu J."/>
            <person name="Ruan X."/>
            <person name="Zhao L."/>
            <person name="Wei J."/>
            <person name="Que T."/>
            <person name="Du C."/>
            <person name="Cheng J."/>
            <person name="Dai P."/>
            <person name="Han X."/>
            <person name="Huang E."/>
            <person name="Gao Y."/>
            <person name="Liu J."/>
            <person name="Shao H."/>
            <person name="Ye R."/>
            <person name="Li L."/>
            <person name="Wei W."/>
            <person name="Wang X."/>
            <person name="Wang C."/>
            <person name="Yang T."/>
            <person name="Huo Q."/>
            <person name="Li W."/>
            <person name="Guo W."/>
            <person name="Chen H."/>
            <person name="Zhou L."/>
            <person name="Ni X."/>
            <person name="Tian J."/>
            <person name="Zhou Y."/>
            <person name="Sheng Y."/>
            <person name="Liu T."/>
            <person name="Pan Y."/>
            <person name="Xia L."/>
            <person name="Li J."/>
            <person name="Zhao F."/>
            <person name="Cao W."/>
        </authorList>
    </citation>
    <scope>NUCLEOTIDE SEQUENCE</scope>
    <source>
        <strain evidence="1">Dsil-2018</strain>
    </source>
</reference>